<feature type="compositionally biased region" description="Basic residues" evidence="3">
    <location>
        <begin position="36"/>
        <end position="46"/>
    </location>
</feature>
<dbReference type="Ensembl" id="ENSSAUT00010024362.1">
    <property type="protein sequence ID" value="ENSSAUP00010023091.1"/>
    <property type="gene ID" value="ENSSAUG00010010139.1"/>
</dbReference>
<keyword evidence="5" id="KW-1185">Reference proteome</keyword>
<dbReference type="OrthoDB" id="6158176at2759"/>
<dbReference type="PRINTS" id="PR00262">
    <property type="entry name" value="IL1HBGF"/>
</dbReference>
<dbReference type="PANTHER" id="PTHR11486">
    <property type="entry name" value="FIBROBLAST GROWTH FACTOR"/>
    <property type="match status" value="1"/>
</dbReference>
<dbReference type="FunCoup" id="A0A671VED5">
    <property type="interactions" value="250"/>
</dbReference>
<accession>A0A671VED5</accession>
<feature type="compositionally biased region" description="Low complexity" evidence="3">
    <location>
        <begin position="52"/>
        <end position="64"/>
    </location>
</feature>
<dbReference type="Pfam" id="PF00167">
    <property type="entry name" value="FGF"/>
    <property type="match status" value="1"/>
</dbReference>
<dbReference type="PRINTS" id="PR00263">
    <property type="entry name" value="HBGFFGF"/>
</dbReference>
<dbReference type="Gene3D" id="2.80.10.50">
    <property type="match status" value="1"/>
</dbReference>
<dbReference type="SMART" id="SM00442">
    <property type="entry name" value="FGF"/>
    <property type="match status" value="1"/>
</dbReference>
<dbReference type="AlphaFoldDB" id="A0A671VED5"/>
<evidence type="ECO:0000313" key="4">
    <source>
        <dbReference type="Ensembl" id="ENSSAUP00010023091.1"/>
    </source>
</evidence>
<dbReference type="PROSITE" id="PS00247">
    <property type="entry name" value="HBGF_FGF"/>
    <property type="match status" value="1"/>
</dbReference>
<evidence type="ECO:0000256" key="2">
    <source>
        <dbReference type="RuleBase" id="RU049442"/>
    </source>
</evidence>
<name>A0A671VED5_SPAAU</name>
<protein>
    <recommendedName>
        <fullName evidence="2">Fibroblast growth factor</fullName>
        <shortName evidence="2">FGF</shortName>
    </recommendedName>
</protein>
<comment type="similarity">
    <text evidence="1 2">Belongs to the heparin-binding growth factors family.</text>
</comment>
<feature type="region of interest" description="Disordered" evidence="3">
    <location>
        <begin position="34"/>
        <end position="81"/>
    </location>
</feature>
<evidence type="ECO:0000256" key="3">
    <source>
        <dbReference type="SAM" id="MobiDB-lite"/>
    </source>
</evidence>
<dbReference type="GO" id="GO:0008083">
    <property type="term" value="F:growth factor activity"/>
    <property type="evidence" value="ECO:0007669"/>
    <property type="project" value="InterPro"/>
</dbReference>
<dbReference type="GeneTree" id="ENSGT00940000156984"/>
<feature type="compositionally biased region" description="Low complexity" evidence="3">
    <location>
        <begin position="175"/>
        <end position="199"/>
    </location>
</feature>
<reference evidence="4" key="3">
    <citation type="submission" date="2025-09" db="UniProtKB">
        <authorList>
            <consortium name="Ensembl"/>
        </authorList>
    </citation>
    <scope>IDENTIFICATION</scope>
</reference>
<reference evidence="4" key="1">
    <citation type="submission" date="2021-04" db="EMBL/GenBank/DDBJ databases">
        <authorList>
            <consortium name="Wellcome Sanger Institute Data Sharing"/>
        </authorList>
    </citation>
    <scope>NUCLEOTIDE SEQUENCE [LARGE SCALE GENOMIC DNA]</scope>
</reference>
<dbReference type="Proteomes" id="UP000472265">
    <property type="component" value="Chromosome 24"/>
</dbReference>
<dbReference type="SUPFAM" id="SSF50353">
    <property type="entry name" value="Cytokine"/>
    <property type="match status" value="1"/>
</dbReference>
<organism evidence="4 5">
    <name type="scientific">Sparus aurata</name>
    <name type="common">Gilthead sea bream</name>
    <dbReference type="NCBI Taxonomy" id="8175"/>
    <lineage>
        <taxon>Eukaryota</taxon>
        <taxon>Metazoa</taxon>
        <taxon>Chordata</taxon>
        <taxon>Craniata</taxon>
        <taxon>Vertebrata</taxon>
        <taxon>Euteleostomi</taxon>
        <taxon>Actinopterygii</taxon>
        <taxon>Neopterygii</taxon>
        <taxon>Teleostei</taxon>
        <taxon>Neoteleostei</taxon>
        <taxon>Acanthomorphata</taxon>
        <taxon>Eupercaria</taxon>
        <taxon>Spariformes</taxon>
        <taxon>Sparidae</taxon>
        <taxon>Sparus</taxon>
    </lineage>
</organism>
<dbReference type="InterPro" id="IPR008996">
    <property type="entry name" value="IL1/FGF"/>
</dbReference>
<feature type="region of interest" description="Disordered" evidence="3">
    <location>
        <begin position="385"/>
        <end position="421"/>
    </location>
</feature>
<gene>
    <name evidence="4" type="primary">FGF14</name>
    <name evidence="4" type="synonym">LOC115577109</name>
</gene>
<evidence type="ECO:0000313" key="5">
    <source>
        <dbReference type="Proteomes" id="UP000472265"/>
    </source>
</evidence>
<feature type="region of interest" description="Disordered" evidence="3">
    <location>
        <begin position="172"/>
        <end position="199"/>
    </location>
</feature>
<sequence length="421" mass="45735">MQWFFVQKPTAAAYRRLHASAAACLSAAAAPLPAPRGRRRHLKRSARGLFTPRRPGGSSSDPSSAAEDHRPLGQPGEETAEKSAAAVALFLPHGDDVDAEYVRLLVSGLVEEPGEEPGDEPGFLLLFLSMVQIGGPKHRRTEPNSWPALLACKQGGGPASMRWVNFRLPHPERLSSPTSSSSSSSCTSSSTSSSSSSPVSAKSMRFIWNNIFSKGSHMLQCLCGRSLKKNKNPTEPQLKGIVTRLFCRQGFYLQMGQDGSMDGTKDDSTNSSLFNLIPVGLRVVAIQSVKTGLYIAMNGEGHLYSSELFTAECKFKESVFENYYVIYSSMLYRQKESGRAWFLGLNKEGQAMKGNRVKKTKPAAHFLPKPIEVAMYREPSLHDVGEAVPKLAGGPPSKSTTSEPVVMNGGKPVSKPDKEET</sequence>
<dbReference type="FunFam" id="2.80.10.50:FF:000001">
    <property type="entry name" value="Fibroblast growth factor"/>
    <property type="match status" value="1"/>
</dbReference>
<proteinExistence type="inferred from homology"/>
<evidence type="ECO:0000256" key="1">
    <source>
        <dbReference type="ARBA" id="ARBA00007936"/>
    </source>
</evidence>
<dbReference type="CDD" id="cd23309">
    <property type="entry name" value="beta-trefoil_FGF11-like"/>
    <property type="match status" value="1"/>
</dbReference>
<dbReference type="InParanoid" id="A0A671VED5"/>
<dbReference type="InterPro" id="IPR002209">
    <property type="entry name" value="Fibroblast_GF_fam"/>
</dbReference>
<reference evidence="4" key="2">
    <citation type="submission" date="2025-08" db="UniProtKB">
        <authorList>
            <consortium name="Ensembl"/>
        </authorList>
    </citation>
    <scope>IDENTIFICATION</scope>
</reference>